<dbReference type="EMBL" id="KV722376">
    <property type="protein sequence ID" value="OCH92011.1"/>
    <property type="molecule type" value="Genomic_DNA"/>
</dbReference>
<feature type="signal peptide" evidence="1">
    <location>
        <begin position="1"/>
        <end position="24"/>
    </location>
</feature>
<proteinExistence type="predicted"/>
<evidence type="ECO:0000313" key="2">
    <source>
        <dbReference type="EMBL" id="OCH92011.1"/>
    </source>
</evidence>
<gene>
    <name evidence="2" type="ORF">OBBRIDRAFT_833818</name>
</gene>
<evidence type="ECO:0000313" key="3">
    <source>
        <dbReference type="Proteomes" id="UP000250043"/>
    </source>
</evidence>
<keyword evidence="3" id="KW-1185">Reference proteome</keyword>
<sequence>MGICRHWRAVALANALLWADISVTHNIDLLQLFLQRSRDAHIRIEYLYANDDVVHPSRTNPDFLKPLQSRIAYDSTRPLYSSASSFNPLFWSGLFALAISTHTHRIQVLSIRSPVLAYLTEIFQNYDLRFDELEHLELLLDHPTRFGFLGPASRFPKLRVVSTACLFFQFDDASLNKLTHLELVDNVFVNPLAAMVPFLRLCANLESLHMSFPSAKDIPKSHPQLRRAESDETSCYPSCMTSSSKAPSLMSNICWQASMFPRIFALVYVAVTSDGFTTMNLLRQHPLFSRCSKISCDWTAASPFVSRFATEMRIRAVLSATRT</sequence>
<dbReference type="OrthoDB" id="2754773at2759"/>
<evidence type="ECO:0008006" key="4">
    <source>
        <dbReference type="Google" id="ProtNLM"/>
    </source>
</evidence>
<evidence type="ECO:0000256" key="1">
    <source>
        <dbReference type="SAM" id="SignalP"/>
    </source>
</evidence>
<dbReference type="Proteomes" id="UP000250043">
    <property type="component" value="Unassembled WGS sequence"/>
</dbReference>
<reference evidence="2 3" key="1">
    <citation type="submission" date="2016-07" db="EMBL/GenBank/DDBJ databases">
        <title>Draft genome of the white-rot fungus Obba rivulosa 3A-2.</title>
        <authorList>
            <consortium name="DOE Joint Genome Institute"/>
            <person name="Miettinen O."/>
            <person name="Riley R."/>
            <person name="Acob R."/>
            <person name="Barry K."/>
            <person name="Cullen D."/>
            <person name="De Vries R."/>
            <person name="Hainaut M."/>
            <person name="Hatakka A."/>
            <person name="Henrissat B."/>
            <person name="Hilden K."/>
            <person name="Kuo R."/>
            <person name="Labutti K."/>
            <person name="Lipzen A."/>
            <person name="Makela M.R."/>
            <person name="Sandor L."/>
            <person name="Spatafora J.W."/>
            <person name="Grigoriev I.V."/>
            <person name="Hibbett D.S."/>
        </authorList>
    </citation>
    <scope>NUCLEOTIDE SEQUENCE [LARGE SCALE GENOMIC DNA]</scope>
    <source>
        <strain evidence="2 3">3A-2</strain>
    </source>
</reference>
<feature type="chain" id="PRO_5034685438" description="F-box domain-containing protein" evidence="1">
    <location>
        <begin position="25"/>
        <end position="323"/>
    </location>
</feature>
<keyword evidence="1" id="KW-0732">Signal</keyword>
<organism evidence="2 3">
    <name type="scientific">Obba rivulosa</name>
    <dbReference type="NCBI Taxonomy" id="1052685"/>
    <lineage>
        <taxon>Eukaryota</taxon>
        <taxon>Fungi</taxon>
        <taxon>Dikarya</taxon>
        <taxon>Basidiomycota</taxon>
        <taxon>Agaricomycotina</taxon>
        <taxon>Agaricomycetes</taxon>
        <taxon>Polyporales</taxon>
        <taxon>Gelatoporiaceae</taxon>
        <taxon>Obba</taxon>
    </lineage>
</organism>
<name>A0A8E2AW20_9APHY</name>
<accession>A0A8E2AW20</accession>
<dbReference type="AlphaFoldDB" id="A0A8E2AW20"/>
<protein>
    <recommendedName>
        <fullName evidence="4">F-box domain-containing protein</fullName>
    </recommendedName>
</protein>